<dbReference type="EMBL" id="FWFF01000002">
    <property type="protein sequence ID" value="SLM91769.1"/>
    <property type="molecule type" value="Genomic_DNA"/>
</dbReference>
<protein>
    <submittedName>
        <fullName evidence="2">Uncharacterized protein</fullName>
    </submittedName>
</protein>
<dbReference type="RefSeq" id="WP_256970180.1">
    <property type="nucleotide sequence ID" value="NZ_FWFF01000002.1"/>
</dbReference>
<gene>
    <name evidence="2" type="ORF">FM105_02775</name>
</gene>
<proteinExistence type="predicted"/>
<accession>A0A1X6X0K4</accession>
<evidence type="ECO:0000256" key="1">
    <source>
        <dbReference type="SAM" id="MobiDB-lite"/>
    </source>
</evidence>
<evidence type="ECO:0000313" key="3">
    <source>
        <dbReference type="Proteomes" id="UP000196581"/>
    </source>
</evidence>
<evidence type="ECO:0000313" key="2">
    <source>
        <dbReference type="EMBL" id="SLM91769.1"/>
    </source>
</evidence>
<reference evidence="3" key="1">
    <citation type="submission" date="2017-02" db="EMBL/GenBank/DDBJ databases">
        <authorList>
            <person name="Dridi B."/>
        </authorList>
    </citation>
    <scope>NUCLEOTIDE SEQUENCE [LARGE SCALE GENOMIC DNA]</scope>
    <source>
        <strain evidence="3">B Co 03.10</strain>
    </source>
</reference>
<dbReference type="Proteomes" id="UP000196581">
    <property type="component" value="Unassembled WGS sequence"/>
</dbReference>
<sequence>MRSKCRHATLDEFGVVQTTATEADEDSDDSVRLAVSDPTDPPAPGSDAALLAEGYATLTALRSIAEDPSAPVEDMLHPE</sequence>
<name>A0A1X6X0K4_9MICO</name>
<organism evidence="2 3">
    <name type="scientific">Brevibacterium yomogidense</name>
    <dbReference type="NCBI Taxonomy" id="946573"/>
    <lineage>
        <taxon>Bacteria</taxon>
        <taxon>Bacillati</taxon>
        <taxon>Actinomycetota</taxon>
        <taxon>Actinomycetes</taxon>
        <taxon>Micrococcales</taxon>
        <taxon>Brevibacteriaceae</taxon>
        <taxon>Brevibacterium</taxon>
    </lineage>
</organism>
<feature type="region of interest" description="Disordered" evidence="1">
    <location>
        <begin position="17"/>
        <end position="45"/>
    </location>
</feature>
<dbReference type="AlphaFoldDB" id="A0A1X6X0K4"/>
<keyword evidence="3" id="KW-1185">Reference proteome</keyword>